<comment type="similarity">
    <text evidence="2 8">Belongs to the major facilitator superfamily. Nitrate/nitrite porter (TC 2.A.1.8) family.</text>
</comment>
<evidence type="ECO:0000256" key="8">
    <source>
        <dbReference type="RuleBase" id="RU366033"/>
    </source>
</evidence>
<evidence type="ECO:0000256" key="6">
    <source>
        <dbReference type="ARBA" id="ARBA00023063"/>
    </source>
</evidence>
<keyword evidence="10" id="KW-1185">Reference proteome</keyword>
<dbReference type="PANTHER" id="PTHR23515">
    <property type="entry name" value="HIGH-AFFINITY NITRATE TRANSPORTER 2.3"/>
    <property type="match status" value="1"/>
</dbReference>
<proteinExistence type="inferred from homology"/>
<keyword evidence="4 8" id="KW-0812">Transmembrane</keyword>
<feature type="transmembrane region" description="Helical" evidence="8">
    <location>
        <begin position="439"/>
        <end position="459"/>
    </location>
</feature>
<evidence type="ECO:0000256" key="2">
    <source>
        <dbReference type="ARBA" id="ARBA00008432"/>
    </source>
</evidence>
<feature type="transmembrane region" description="Helical" evidence="8">
    <location>
        <begin position="131"/>
        <end position="153"/>
    </location>
</feature>
<evidence type="ECO:0000256" key="3">
    <source>
        <dbReference type="ARBA" id="ARBA00022448"/>
    </source>
</evidence>
<dbReference type="Proteomes" id="UP001589628">
    <property type="component" value="Unassembled WGS sequence"/>
</dbReference>
<keyword evidence="3 8" id="KW-0813">Transport</keyword>
<feature type="transmembrane region" description="Helical" evidence="8">
    <location>
        <begin position="406"/>
        <end position="427"/>
    </location>
</feature>
<evidence type="ECO:0000313" key="10">
    <source>
        <dbReference type="Proteomes" id="UP001589628"/>
    </source>
</evidence>
<keyword evidence="5 8" id="KW-1133">Transmembrane helix</keyword>
<dbReference type="InterPro" id="IPR044772">
    <property type="entry name" value="NO3_transporter"/>
</dbReference>
<dbReference type="InterPro" id="IPR036259">
    <property type="entry name" value="MFS_trans_sf"/>
</dbReference>
<evidence type="ECO:0000256" key="5">
    <source>
        <dbReference type="ARBA" id="ARBA00022989"/>
    </source>
</evidence>
<dbReference type="SUPFAM" id="SSF103473">
    <property type="entry name" value="MFS general substrate transporter"/>
    <property type="match status" value="1"/>
</dbReference>
<keyword evidence="8" id="KW-1003">Cell membrane</keyword>
<dbReference type="CDD" id="cd17341">
    <property type="entry name" value="MFS_NRT2_like"/>
    <property type="match status" value="1"/>
</dbReference>
<feature type="transmembrane region" description="Helical" evidence="8">
    <location>
        <begin position="352"/>
        <end position="374"/>
    </location>
</feature>
<keyword evidence="6 8" id="KW-0534">Nitrate assimilation</keyword>
<dbReference type="NCBIfam" id="TIGR00886">
    <property type="entry name" value="2A0108"/>
    <property type="match status" value="1"/>
</dbReference>
<comment type="subcellular location">
    <subcellularLocation>
        <location evidence="8">Cell membrane</location>
        <topology evidence="8">Multi-pass membrane protein</topology>
    </subcellularLocation>
    <subcellularLocation>
        <location evidence="1">Membrane</location>
        <topology evidence="1">Multi-pass membrane protein</topology>
    </subcellularLocation>
</comment>
<dbReference type="Gene3D" id="1.20.1250.20">
    <property type="entry name" value="MFS general substrate transporter like domains"/>
    <property type="match status" value="1"/>
</dbReference>
<reference evidence="9 10" key="1">
    <citation type="submission" date="2024-09" db="EMBL/GenBank/DDBJ databases">
        <authorList>
            <person name="Sun Q."/>
            <person name="Mori K."/>
        </authorList>
    </citation>
    <scope>NUCLEOTIDE SEQUENCE [LARGE SCALE GENOMIC DNA]</scope>
    <source>
        <strain evidence="9 10">ATCC 51285</strain>
    </source>
</reference>
<evidence type="ECO:0000313" key="9">
    <source>
        <dbReference type="EMBL" id="MFB9887281.1"/>
    </source>
</evidence>
<feature type="transmembrane region" description="Helical" evidence="8">
    <location>
        <begin position="218"/>
        <end position="238"/>
    </location>
</feature>
<accession>A0ABV5ZGI8</accession>
<dbReference type="Pfam" id="PF07690">
    <property type="entry name" value="MFS_1"/>
    <property type="match status" value="1"/>
</dbReference>
<evidence type="ECO:0000256" key="7">
    <source>
        <dbReference type="ARBA" id="ARBA00023136"/>
    </source>
</evidence>
<dbReference type="InterPro" id="IPR004737">
    <property type="entry name" value="NO3_transporter_NarK/NarU-like"/>
</dbReference>
<gene>
    <name evidence="9" type="ORF">ACFFLH_12750</name>
</gene>
<dbReference type="InterPro" id="IPR011701">
    <property type="entry name" value="MFS"/>
</dbReference>
<organism evidence="9 10">
    <name type="scientific">Balneatrix alpica</name>
    <dbReference type="NCBI Taxonomy" id="75684"/>
    <lineage>
        <taxon>Bacteria</taxon>
        <taxon>Pseudomonadati</taxon>
        <taxon>Pseudomonadota</taxon>
        <taxon>Gammaproteobacteria</taxon>
        <taxon>Oceanospirillales</taxon>
        <taxon>Balneatrichaceae</taxon>
        <taxon>Balneatrix</taxon>
    </lineage>
</organism>
<evidence type="ECO:0000256" key="1">
    <source>
        <dbReference type="ARBA" id="ARBA00004141"/>
    </source>
</evidence>
<dbReference type="RefSeq" id="WP_027314135.1">
    <property type="nucleotide sequence ID" value="NZ_JBHLZN010000004.1"/>
</dbReference>
<feature type="transmembrane region" description="Helical" evidence="8">
    <location>
        <begin position="259"/>
        <end position="282"/>
    </location>
</feature>
<feature type="transmembrane region" description="Helical" evidence="8">
    <location>
        <begin position="174"/>
        <end position="198"/>
    </location>
</feature>
<name>A0ABV5ZGI8_9GAMM</name>
<feature type="transmembrane region" description="Helical" evidence="8">
    <location>
        <begin position="76"/>
        <end position="93"/>
    </location>
</feature>
<keyword evidence="7 8" id="KW-0472">Membrane</keyword>
<sequence length="468" mass="51188">MSSTMMTKPAQEGHVLHDWRPEDAQFWEAQGRKIAQRNLWISIPCLLLAFAVWMVWSAVVVKMEAIGFQFTVGEKFWLVALPGLTGATLRIFYSFMVPIFGGRLWTTLSTLSLAIPAFWMGLAVQNPDTPYWQFVVIALLCGFGGGNFASSMANISFFFPKAQQGTALGLNAGLGNLGVSTMQFMVPLVITAGIFGAFGGEPQTLSSGAQIWLQNAGFIWVPFILIFAVAAWFGMNDLSSANASFKEQAVIFKRKHNWIMTWLYIATFGSFIGYAAGFPMLMKTQFPDVDVLKFAWLGPFVGALIRPVGGWMSDKLGGARVTFWNFVVMAAAVFGVLAFLPSNGEGGNFVGFFLMFMLLFVTTGIGNGSTFRMIPIIFRTERSREAAGKGEAAMAQAMKDAGKESAAVLGFTSAIAAYGAFFIPKSYGTSIAMTGGPEAAFYAFIAYYVVCIFVTWWWYGRKNAEVPC</sequence>
<comment type="caution">
    <text evidence="9">The sequence shown here is derived from an EMBL/GenBank/DDBJ whole genome shotgun (WGS) entry which is preliminary data.</text>
</comment>
<feature type="transmembrane region" description="Helical" evidence="8">
    <location>
        <begin position="39"/>
        <end position="56"/>
    </location>
</feature>
<feature type="transmembrane region" description="Helical" evidence="8">
    <location>
        <begin position="294"/>
        <end position="311"/>
    </location>
</feature>
<dbReference type="EMBL" id="JBHLZN010000004">
    <property type="protein sequence ID" value="MFB9887281.1"/>
    <property type="molecule type" value="Genomic_DNA"/>
</dbReference>
<evidence type="ECO:0000256" key="4">
    <source>
        <dbReference type="ARBA" id="ARBA00022692"/>
    </source>
</evidence>
<feature type="transmembrane region" description="Helical" evidence="8">
    <location>
        <begin position="323"/>
        <end position="340"/>
    </location>
</feature>
<feature type="transmembrane region" description="Helical" evidence="8">
    <location>
        <begin position="105"/>
        <end position="125"/>
    </location>
</feature>
<protein>
    <recommendedName>
        <fullName evidence="8">Nitrate/nitrite transporter</fullName>
    </recommendedName>
</protein>